<comment type="caution">
    <text evidence="1">The sequence shown here is derived from an EMBL/GenBank/DDBJ whole genome shotgun (WGS) entry which is preliminary data.</text>
</comment>
<proteinExistence type="predicted"/>
<evidence type="ECO:0000313" key="1">
    <source>
        <dbReference type="EMBL" id="KAI9268062.1"/>
    </source>
</evidence>
<protein>
    <submittedName>
        <fullName evidence="1">Uncharacterized protein</fullName>
    </submittedName>
</protein>
<organism evidence="1 2">
    <name type="scientific">Phascolomyces articulosus</name>
    <dbReference type="NCBI Taxonomy" id="60185"/>
    <lineage>
        <taxon>Eukaryota</taxon>
        <taxon>Fungi</taxon>
        <taxon>Fungi incertae sedis</taxon>
        <taxon>Mucoromycota</taxon>
        <taxon>Mucoromycotina</taxon>
        <taxon>Mucoromycetes</taxon>
        <taxon>Mucorales</taxon>
        <taxon>Lichtheimiaceae</taxon>
        <taxon>Phascolomyces</taxon>
    </lineage>
</organism>
<keyword evidence="2" id="KW-1185">Reference proteome</keyword>
<reference evidence="1" key="1">
    <citation type="journal article" date="2022" name="IScience">
        <title>Evolution of zygomycete secretomes and the origins of terrestrial fungal ecologies.</title>
        <authorList>
            <person name="Chang Y."/>
            <person name="Wang Y."/>
            <person name="Mondo S."/>
            <person name="Ahrendt S."/>
            <person name="Andreopoulos W."/>
            <person name="Barry K."/>
            <person name="Beard J."/>
            <person name="Benny G.L."/>
            <person name="Blankenship S."/>
            <person name="Bonito G."/>
            <person name="Cuomo C."/>
            <person name="Desiro A."/>
            <person name="Gervers K.A."/>
            <person name="Hundley H."/>
            <person name="Kuo A."/>
            <person name="LaButti K."/>
            <person name="Lang B.F."/>
            <person name="Lipzen A."/>
            <person name="O'Donnell K."/>
            <person name="Pangilinan J."/>
            <person name="Reynolds N."/>
            <person name="Sandor L."/>
            <person name="Smith M.E."/>
            <person name="Tsang A."/>
            <person name="Grigoriev I.V."/>
            <person name="Stajich J.E."/>
            <person name="Spatafora J.W."/>
        </authorList>
    </citation>
    <scope>NUCLEOTIDE SEQUENCE</scope>
    <source>
        <strain evidence="1">RSA 2281</strain>
    </source>
</reference>
<dbReference type="AlphaFoldDB" id="A0AAD5K3W6"/>
<gene>
    <name evidence="1" type="ORF">BDA99DRAFT_558244</name>
</gene>
<dbReference type="Proteomes" id="UP001209540">
    <property type="component" value="Unassembled WGS sequence"/>
</dbReference>
<dbReference type="EMBL" id="JAIXMP010000009">
    <property type="protein sequence ID" value="KAI9268062.1"/>
    <property type="molecule type" value="Genomic_DNA"/>
</dbReference>
<name>A0AAD5K3W6_9FUNG</name>
<accession>A0AAD5K3W6</accession>
<reference evidence="1" key="2">
    <citation type="submission" date="2023-02" db="EMBL/GenBank/DDBJ databases">
        <authorList>
            <consortium name="DOE Joint Genome Institute"/>
            <person name="Mondo S.J."/>
            <person name="Chang Y."/>
            <person name="Wang Y."/>
            <person name="Ahrendt S."/>
            <person name="Andreopoulos W."/>
            <person name="Barry K."/>
            <person name="Beard J."/>
            <person name="Benny G.L."/>
            <person name="Blankenship S."/>
            <person name="Bonito G."/>
            <person name="Cuomo C."/>
            <person name="Desiro A."/>
            <person name="Gervers K.A."/>
            <person name="Hundley H."/>
            <person name="Kuo A."/>
            <person name="LaButti K."/>
            <person name="Lang B.F."/>
            <person name="Lipzen A."/>
            <person name="O'Donnell K."/>
            <person name="Pangilinan J."/>
            <person name="Reynolds N."/>
            <person name="Sandor L."/>
            <person name="Smith M.W."/>
            <person name="Tsang A."/>
            <person name="Grigoriev I.V."/>
            <person name="Stajich J.E."/>
            <person name="Spatafora J.W."/>
        </authorList>
    </citation>
    <scope>NUCLEOTIDE SEQUENCE</scope>
    <source>
        <strain evidence="1">RSA 2281</strain>
    </source>
</reference>
<sequence>MEQFMQRSLKRTRTAEELYDLEDQDHVKRHKTDIITAPMLVPTFSSTHHGSLPTPEEFIHDLEPQSTITTTTTTTTNHYIDQSLLKPFTISTKKNNEYNEINDLLYQVHVMRYGDPELRERWWEGQVEQQQQQQVKQVYSMGGYNRSDMPMYESANATLRQAFLQRHHHHH</sequence>
<evidence type="ECO:0000313" key="2">
    <source>
        <dbReference type="Proteomes" id="UP001209540"/>
    </source>
</evidence>